<accession>A0A4R1R5I0</accession>
<dbReference type="Pfam" id="PF20124">
    <property type="entry name" value="DUF6514"/>
    <property type="match status" value="1"/>
</dbReference>
<dbReference type="Proteomes" id="UP000295184">
    <property type="component" value="Unassembled WGS sequence"/>
</dbReference>
<sequence>MYLIRYQIVKQALETPELGRYVSYGIEAVALPDGQRLAFVSDVSTDPAFAANLAERCTEGQLDPAQLLDVVLDAL</sequence>
<gene>
    <name evidence="1" type="ORF">EDD77_10398</name>
</gene>
<organism evidence="1 2">
    <name type="scientific">Allofournierella massiliensis</name>
    <dbReference type="NCBI Taxonomy" id="1650663"/>
    <lineage>
        <taxon>Bacteria</taxon>
        <taxon>Bacillati</taxon>
        <taxon>Bacillota</taxon>
        <taxon>Clostridia</taxon>
        <taxon>Eubacteriales</taxon>
        <taxon>Oscillospiraceae</taxon>
        <taxon>Allofournierella</taxon>
    </lineage>
</organism>
<name>A0A4R1R5I0_9FIRM</name>
<evidence type="ECO:0000313" key="1">
    <source>
        <dbReference type="EMBL" id="TCL60775.1"/>
    </source>
</evidence>
<dbReference type="InterPro" id="IPR017016">
    <property type="entry name" value="UCP033595"/>
</dbReference>
<dbReference type="EMBL" id="SLUM01000003">
    <property type="protein sequence ID" value="TCL60775.1"/>
    <property type="molecule type" value="Genomic_DNA"/>
</dbReference>
<reference evidence="1 2" key="1">
    <citation type="submission" date="2019-03" db="EMBL/GenBank/DDBJ databases">
        <title>Genomic Encyclopedia of Type Strains, Phase IV (KMG-IV): sequencing the most valuable type-strain genomes for metagenomic binning, comparative biology and taxonomic classification.</title>
        <authorList>
            <person name="Goeker M."/>
        </authorList>
    </citation>
    <scope>NUCLEOTIDE SEQUENCE [LARGE SCALE GENOMIC DNA]</scope>
    <source>
        <strain evidence="1 2">DSM 100451</strain>
    </source>
</reference>
<dbReference type="AlphaFoldDB" id="A0A4R1R5I0"/>
<comment type="caution">
    <text evidence="1">The sequence shown here is derived from an EMBL/GenBank/DDBJ whole genome shotgun (WGS) entry which is preliminary data.</text>
</comment>
<proteinExistence type="predicted"/>
<protein>
    <submittedName>
        <fullName evidence="1">Uncharacterized protein</fullName>
    </submittedName>
</protein>
<evidence type="ECO:0000313" key="2">
    <source>
        <dbReference type="Proteomes" id="UP000295184"/>
    </source>
</evidence>